<evidence type="ECO:0000313" key="4">
    <source>
        <dbReference type="Proteomes" id="UP000283509"/>
    </source>
</evidence>
<feature type="transmembrane region" description="Helical" evidence="1">
    <location>
        <begin position="248"/>
        <end position="264"/>
    </location>
</feature>
<feature type="transmembrane region" description="Helical" evidence="1">
    <location>
        <begin position="395"/>
        <end position="416"/>
    </location>
</feature>
<feature type="transmembrane region" description="Helical" evidence="1">
    <location>
        <begin position="310"/>
        <end position="332"/>
    </location>
</feature>
<keyword evidence="2" id="KW-0732">Signal</keyword>
<feature type="chain" id="PRO_5018660047" evidence="2">
    <location>
        <begin position="25"/>
        <end position="420"/>
    </location>
</feature>
<evidence type="ECO:0000256" key="1">
    <source>
        <dbReference type="SAM" id="Phobius"/>
    </source>
</evidence>
<feature type="transmembrane region" description="Helical" evidence="1">
    <location>
        <begin position="48"/>
        <end position="66"/>
    </location>
</feature>
<feature type="transmembrane region" description="Helical" evidence="1">
    <location>
        <begin position="339"/>
        <end position="363"/>
    </location>
</feature>
<keyword evidence="1" id="KW-0472">Membrane</keyword>
<sequence>MSNWVFSLFLISLLLSLSLSPSLPRPLLLLPLLSFSLSSPLPFSLPLLPSSTSPSASLHVISPLFYIPLSYISLHRHLYFCLSSLIFPSLLLLYIYFFPPTPTSPALSFCHFHFLSLPRPLLLFSHNSLSFFSPFTSLPYFLVPLLLLLISSHFALFSSPLLPLPFLLPSFLYISFSLSSPLPFPLPFPSFAIPFLVLHVPPLSLIFHCYLLSSSLPLRSPLLQYIIFPSLLLSLSSSSPFLSPSHSVPLLYTFLSFSIPSPLLTQMPLFSQFSLLFFLLFHSSLPFPTPTIACLSFLASSLSFPVLPRPPLFCFFLYIFHLLLPFSSCGCFPYPRPHLACLLFLLSLLASLLLLLLFSHFLFSSLPFPLLFPPTPTSPALSFLPFPPSPTSPSASLLSFSPLYLPPCNGLIIISIGRST</sequence>
<feature type="transmembrane region" description="Helical" evidence="1">
    <location>
        <begin position="78"/>
        <end position="97"/>
    </location>
</feature>
<reference evidence="3 4" key="1">
    <citation type="submission" date="2018-04" db="EMBL/GenBank/DDBJ databases">
        <authorList>
            <person name="Zhang X."/>
            <person name="Yuan J."/>
            <person name="Li F."/>
            <person name="Xiang J."/>
        </authorList>
    </citation>
    <scope>NUCLEOTIDE SEQUENCE [LARGE SCALE GENOMIC DNA]</scope>
    <source>
        <tissue evidence="3">Muscle</tissue>
    </source>
</reference>
<evidence type="ECO:0000313" key="3">
    <source>
        <dbReference type="EMBL" id="ROT80726.1"/>
    </source>
</evidence>
<dbReference type="AlphaFoldDB" id="A0A3R7MG18"/>
<keyword evidence="4" id="KW-1185">Reference proteome</keyword>
<dbReference type="Proteomes" id="UP000283509">
    <property type="component" value="Unassembled WGS sequence"/>
</dbReference>
<keyword evidence="1" id="KW-0812">Transmembrane</keyword>
<name>A0A3R7MG18_PENVA</name>
<feature type="transmembrane region" description="Helical" evidence="1">
    <location>
        <begin position="276"/>
        <end position="298"/>
    </location>
</feature>
<dbReference type="EMBL" id="QCYY01001078">
    <property type="protein sequence ID" value="ROT80726.1"/>
    <property type="molecule type" value="Genomic_DNA"/>
</dbReference>
<organism evidence="3 4">
    <name type="scientific">Penaeus vannamei</name>
    <name type="common">Whiteleg shrimp</name>
    <name type="synonym">Litopenaeus vannamei</name>
    <dbReference type="NCBI Taxonomy" id="6689"/>
    <lineage>
        <taxon>Eukaryota</taxon>
        <taxon>Metazoa</taxon>
        <taxon>Ecdysozoa</taxon>
        <taxon>Arthropoda</taxon>
        <taxon>Crustacea</taxon>
        <taxon>Multicrustacea</taxon>
        <taxon>Malacostraca</taxon>
        <taxon>Eumalacostraca</taxon>
        <taxon>Eucarida</taxon>
        <taxon>Decapoda</taxon>
        <taxon>Dendrobranchiata</taxon>
        <taxon>Penaeoidea</taxon>
        <taxon>Penaeidae</taxon>
        <taxon>Penaeus</taxon>
    </lineage>
</organism>
<keyword evidence="1" id="KW-1133">Transmembrane helix</keyword>
<proteinExistence type="predicted"/>
<feature type="transmembrane region" description="Helical" evidence="1">
    <location>
        <begin position="129"/>
        <end position="149"/>
    </location>
</feature>
<feature type="transmembrane region" description="Helical" evidence="1">
    <location>
        <begin position="191"/>
        <end position="210"/>
    </location>
</feature>
<feature type="signal peptide" evidence="2">
    <location>
        <begin position="1"/>
        <end position="24"/>
    </location>
</feature>
<gene>
    <name evidence="3" type="ORF">C7M84_000524</name>
</gene>
<evidence type="ECO:0000256" key="2">
    <source>
        <dbReference type="SAM" id="SignalP"/>
    </source>
</evidence>
<reference evidence="3 4" key="2">
    <citation type="submission" date="2019-01" db="EMBL/GenBank/DDBJ databases">
        <title>The decoding of complex shrimp genome reveals the adaptation for benthos swimmer, frequently molting mechanism and breeding impact on genome.</title>
        <authorList>
            <person name="Sun Y."/>
            <person name="Gao Y."/>
            <person name="Yu Y."/>
        </authorList>
    </citation>
    <scope>NUCLEOTIDE SEQUENCE [LARGE SCALE GENOMIC DNA]</scope>
    <source>
        <tissue evidence="3">Muscle</tissue>
    </source>
</reference>
<protein>
    <submittedName>
        <fullName evidence="3">Uncharacterized protein</fullName>
    </submittedName>
</protein>
<comment type="caution">
    <text evidence="3">The sequence shown here is derived from an EMBL/GenBank/DDBJ whole genome shotgun (WGS) entry which is preliminary data.</text>
</comment>
<accession>A0A3R7MG18</accession>
<feature type="transmembrane region" description="Helical" evidence="1">
    <location>
        <begin position="161"/>
        <end position="179"/>
    </location>
</feature>
<feature type="transmembrane region" description="Helical" evidence="1">
    <location>
        <begin position="222"/>
        <end position="242"/>
    </location>
</feature>